<dbReference type="InterPro" id="IPR019775">
    <property type="entry name" value="WD40_repeat_CS"/>
</dbReference>
<sequence>MDSINNANCQVGTNGSRTMSQNGANMSNGQNVNGQNNANVDVRHTYTIPGIVQYLQYEWQRFELHRQQWEVERSELQARIALLQGERKGQESLKSDLIRRIKMLEYCLRQERVKFHKLKYGVDPPNQENDLSDELNEFNLELEDNMNTDGPNGVNWKQGRQLLRHYLQEIGYTDTIIDVRSNRVRSLLGLSNLNEELTSEQIANKFIAQSQYQKSKKKLEMMNPSNMMVNDAESSVLATFEFLNNQSDNGIMENIEGEDEDAIDNNEVGSIGNDETEEVMNEFDMILNNRMDMNEHDIANWKPNVTKDVDIGELASLTETNNVIDCNTTLSTEVRKTWSQKYILKSHYDCIRALRFHASEPLLITASEDETLKLWNLNKTQPTKSKQQVNPVNATLDLEPIYTYRGHTSRILSLCMNGNMFYSGSQDGQIIVWSIPANINTIDPYDPYDSKLQLNNIMAHQNAIWSLASLTSSTSNSQVLCSASSDGTIKIWDTTRSVCVKTLEHEEDTIPTDLFVIESPNLNTNISSSPMLITSFNDGSIALYDIEGSSTPVLSFEKLIQETQVPCSISSLAVHPTLPIVISAHQDRHIRLWDINSGKCIHSMVAHLDEVTSVDCDPNGLYLLSGSHDCSVRLWNFDNKNCVQEITSHRKKFGEAIFDVTFHPSKPYFASAGADALAKVFV</sequence>
<evidence type="ECO:0000313" key="12">
    <source>
        <dbReference type="EMBL" id="KAJ6222160.1"/>
    </source>
</evidence>
<evidence type="ECO:0000256" key="6">
    <source>
        <dbReference type="ARBA" id="ARBA00022737"/>
    </source>
</evidence>
<name>A0A9Q0RQ17_BLOTA</name>
<feature type="domain" description="Striatin N-terminal" evidence="11">
    <location>
        <begin position="47"/>
        <end position="177"/>
    </location>
</feature>
<feature type="repeat" description="WD" evidence="9">
    <location>
        <begin position="404"/>
        <end position="435"/>
    </location>
</feature>
<comment type="caution">
    <text evidence="12">The sequence shown here is derived from an EMBL/GenBank/DDBJ whole genome shotgun (WGS) entry which is preliminary data.</text>
</comment>
<evidence type="ECO:0000259" key="11">
    <source>
        <dbReference type="Pfam" id="PF08232"/>
    </source>
</evidence>
<dbReference type="Pfam" id="PF08232">
    <property type="entry name" value="Striatin"/>
    <property type="match status" value="1"/>
</dbReference>
<dbReference type="PROSITE" id="PS50082">
    <property type="entry name" value="WD_REPEATS_2"/>
    <property type="match status" value="5"/>
</dbReference>
<evidence type="ECO:0000256" key="8">
    <source>
        <dbReference type="ARBA" id="ARBA00023054"/>
    </source>
</evidence>
<dbReference type="SUPFAM" id="SSF50978">
    <property type="entry name" value="WD40 repeat-like"/>
    <property type="match status" value="1"/>
</dbReference>
<dbReference type="PROSITE" id="PS00678">
    <property type="entry name" value="WD_REPEATS_1"/>
    <property type="match status" value="3"/>
</dbReference>
<comment type="subcellular location">
    <subcellularLocation>
        <location evidence="1">Cytoplasm</location>
    </subcellularLocation>
</comment>
<dbReference type="EMBL" id="JAPWDV010000001">
    <property type="protein sequence ID" value="KAJ6222160.1"/>
    <property type="molecule type" value="Genomic_DNA"/>
</dbReference>
<feature type="repeat" description="WD" evidence="9">
    <location>
        <begin position="569"/>
        <end position="603"/>
    </location>
</feature>
<dbReference type="GO" id="GO:0005737">
    <property type="term" value="C:cytoplasm"/>
    <property type="evidence" value="ECO:0007669"/>
    <property type="project" value="UniProtKB-SubCell"/>
</dbReference>
<keyword evidence="6" id="KW-0677">Repeat</keyword>
<gene>
    <name evidence="12" type="ORF">RDWZM_000705</name>
</gene>
<feature type="repeat" description="WD" evidence="9">
    <location>
        <begin position="457"/>
        <end position="502"/>
    </location>
</feature>
<evidence type="ECO:0000256" key="3">
    <source>
        <dbReference type="ARBA" id="ARBA00022490"/>
    </source>
</evidence>
<evidence type="ECO:0000256" key="5">
    <source>
        <dbReference type="ARBA" id="ARBA00022574"/>
    </source>
</evidence>
<dbReference type="FunFam" id="1.20.5.300:FF:000001">
    <property type="entry name" value="striatin isoform X1"/>
    <property type="match status" value="1"/>
</dbReference>
<evidence type="ECO:0000256" key="9">
    <source>
        <dbReference type="PROSITE-ProRule" id="PRU00221"/>
    </source>
</evidence>
<dbReference type="Gene3D" id="2.130.10.10">
    <property type="entry name" value="YVTN repeat-like/Quinoprotein amine dehydrogenase"/>
    <property type="match status" value="3"/>
</dbReference>
<dbReference type="FunFam" id="2.130.10.10:FF:000079">
    <property type="entry name" value="striatin isoform X1"/>
    <property type="match status" value="1"/>
</dbReference>
<evidence type="ECO:0000256" key="7">
    <source>
        <dbReference type="ARBA" id="ARBA00022860"/>
    </source>
</evidence>
<feature type="repeat" description="WD" evidence="9">
    <location>
        <begin position="344"/>
        <end position="385"/>
    </location>
</feature>
<evidence type="ECO:0000256" key="4">
    <source>
        <dbReference type="ARBA" id="ARBA00022553"/>
    </source>
</evidence>
<keyword evidence="5 9" id="KW-0853">WD repeat</keyword>
<dbReference type="PRINTS" id="PR00320">
    <property type="entry name" value="GPROTEINBRPT"/>
</dbReference>
<feature type="repeat" description="WD" evidence="9">
    <location>
        <begin position="604"/>
        <end position="645"/>
    </location>
</feature>
<dbReference type="PROSITE" id="PS50294">
    <property type="entry name" value="WD_REPEATS_REGION"/>
    <property type="match status" value="3"/>
</dbReference>
<evidence type="ECO:0000313" key="13">
    <source>
        <dbReference type="Proteomes" id="UP001142055"/>
    </source>
</evidence>
<dbReference type="OMA" id="KTDLMRR"/>
<evidence type="ECO:0000256" key="10">
    <source>
        <dbReference type="SAM" id="MobiDB-lite"/>
    </source>
</evidence>
<organism evidence="12 13">
    <name type="scientific">Blomia tropicalis</name>
    <name type="common">Mite</name>
    <dbReference type="NCBI Taxonomy" id="40697"/>
    <lineage>
        <taxon>Eukaryota</taxon>
        <taxon>Metazoa</taxon>
        <taxon>Ecdysozoa</taxon>
        <taxon>Arthropoda</taxon>
        <taxon>Chelicerata</taxon>
        <taxon>Arachnida</taxon>
        <taxon>Acari</taxon>
        <taxon>Acariformes</taxon>
        <taxon>Sarcoptiformes</taxon>
        <taxon>Astigmata</taxon>
        <taxon>Glycyphagoidea</taxon>
        <taxon>Echimyopodidae</taxon>
        <taxon>Blomia</taxon>
    </lineage>
</organism>
<dbReference type="InterPro" id="IPR020472">
    <property type="entry name" value="WD40_PAC1"/>
</dbReference>
<dbReference type="PANTHER" id="PTHR15653:SF0">
    <property type="entry name" value="CONNECTOR OF KINASE TO AP-1, ISOFORM E"/>
    <property type="match status" value="1"/>
</dbReference>
<protein>
    <recommendedName>
        <fullName evidence="11">Striatin N-terminal domain-containing protein</fullName>
    </recommendedName>
</protein>
<reference evidence="12" key="1">
    <citation type="submission" date="2022-12" db="EMBL/GenBank/DDBJ databases">
        <title>Genome assemblies of Blomia tropicalis.</title>
        <authorList>
            <person name="Cui Y."/>
        </authorList>
    </citation>
    <scope>NUCLEOTIDE SEQUENCE</scope>
    <source>
        <tissue evidence="12">Adult mites</tissue>
    </source>
</reference>
<dbReference type="Pfam" id="PF00400">
    <property type="entry name" value="WD40"/>
    <property type="match status" value="6"/>
</dbReference>
<dbReference type="InterPro" id="IPR036322">
    <property type="entry name" value="WD40_repeat_dom_sf"/>
</dbReference>
<keyword evidence="13" id="KW-1185">Reference proteome</keyword>
<evidence type="ECO:0000256" key="1">
    <source>
        <dbReference type="ARBA" id="ARBA00004496"/>
    </source>
</evidence>
<feature type="region of interest" description="Disordered" evidence="10">
    <location>
        <begin position="1"/>
        <end position="36"/>
    </location>
</feature>
<comment type="similarity">
    <text evidence="2">Belongs to the WD repeat striatin family.</text>
</comment>
<accession>A0A9Q0RQ17</accession>
<keyword evidence="4" id="KW-0597">Phosphoprotein</keyword>
<dbReference type="Gene3D" id="1.20.5.300">
    <property type="match status" value="1"/>
</dbReference>
<proteinExistence type="inferred from homology"/>
<keyword evidence="7" id="KW-0112">Calmodulin-binding</keyword>
<dbReference type="Proteomes" id="UP001142055">
    <property type="component" value="Chromosome 1"/>
</dbReference>
<keyword evidence="8" id="KW-0175">Coiled coil</keyword>
<feature type="compositionally biased region" description="Polar residues" evidence="10">
    <location>
        <begin position="1"/>
        <end position="27"/>
    </location>
</feature>
<dbReference type="SMART" id="SM00320">
    <property type="entry name" value="WD40"/>
    <property type="match status" value="7"/>
</dbReference>
<dbReference type="InterPro" id="IPR051488">
    <property type="entry name" value="WD_repeat_striatin"/>
</dbReference>
<keyword evidence="3" id="KW-0963">Cytoplasm</keyword>
<dbReference type="InterPro" id="IPR001680">
    <property type="entry name" value="WD40_rpt"/>
</dbReference>
<dbReference type="GO" id="GO:0005516">
    <property type="term" value="F:calmodulin binding"/>
    <property type="evidence" value="ECO:0007669"/>
    <property type="project" value="UniProtKB-KW"/>
</dbReference>
<dbReference type="InterPro" id="IPR013258">
    <property type="entry name" value="Striatin_N"/>
</dbReference>
<dbReference type="AlphaFoldDB" id="A0A9Q0RQ17"/>
<dbReference type="InterPro" id="IPR015943">
    <property type="entry name" value="WD40/YVTN_repeat-like_dom_sf"/>
</dbReference>
<dbReference type="PANTHER" id="PTHR15653">
    <property type="entry name" value="STRIATIN"/>
    <property type="match status" value="1"/>
</dbReference>
<dbReference type="CDD" id="cd00200">
    <property type="entry name" value="WD40"/>
    <property type="match status" value="1"/>
</dbReference>
<evidence type="ECO:0000256" key="2">
    <source>
        <dbReference type="ARBA" id="ARBA00009616"/>
    </source>
</evidence>